<sequence>MKKISLLVLTLLISVVWFLSSNVSPILAQDAPNINVTKRRPDQPAGYSSSPSPTIQSVDVKQLETKKPSFFAKVWTWLKALFTN</sequence>
<dbReference type="Proteomes" id="UP000230796">
    <property type="component" value="Unassembled WGS sequence"/>
</dbReference>
<comment type="caution">
    <text evidence="1">The sequence shown here is derived from an EMBL/GenBank/DDBJ whole genome shotgun (WGS) entry which is preliminary data.</text>
</comment>
<name>A0A2H0VJ71_9BACT</name>
<dbReference type="AlphaFoldDB" id="A0A2H0VJ71"/>
<dbReference type="EMBL" id="PFAF01000018">
    <property type="protein sequence ID" value="PIR99141.1"/>
    <property type="molecule type" value="Genomic_DNA"/>
</dbReference>
<reference evidence="2" key="1">
    <citation type="submission" date="2017-09" db="EMBL/GenBank/DDBJ databases">
        <title>Depth-based differentiation of microbial function through sediment-hosted aquifers and enrichment of novel symbionts in the deep terrestrial subsurface.</title>
        <authorList>
            <person name="Probst A.J."/>
            <person name="Ladd B."/>
            <person name="Jarett J.K."/>
            <person name="Geller-Mcgrath D.E."/>
            <person name="Sieber C.M.K."/>
            <person name="Emerson J.B."/>
            <person name="Anantharaman K."/>
            <person name="Thomas B.C."/>
            <person name="Malmstrom R."/>
            <person name="Stieglmeier M."/>
            <person name="Klingl A."/>
            <person name="Woyke T."/>
            <person name="Ryan C.M."/>
            <person name="Banfield J.F."/>
        </authorList>
    </citation>
    <scope>NUCLEOTIDE SEQUENCE [LARGE SCALE GENOMIC DNA]</scope>
</reference>
<evidence type="ECO:0000313" key="2">
    <source>
        <dbReference type="Proteomes" id="UP000230796"/>
    </source>
</evidence>
<proteinExistence type="predicted"/>
<evidence type="ECO:0000313" key="1">
    <source>
        <dbReference type="EMBL" id="PIR99141.1"/>
    </source>
</evidence>
<accession>A0A2H0VJ71</accession>
<protein>
    <submittedName>
        <fullName evidence="1">Uncharacterized protein</fullName>
    </submittedName>
</protein>
<organism evidence="1 2">
    <name type="scientific">Candidatus Collierbacteria bacterium CG10_big_fil_rev_8_21_14_0_10_44_9</name>
    <dbReference type="NCBI Taxonomy" id="1974535"/>
    <lineage>
        <taxon>Bacteria</taxon>
        <taxon>Candidatus Collieribacteriota</taxon>
    </lineage>
</organism>
<gene>
    <name evidence="1" type="ORF">COT87_01035</name>
</gene>